<evidence type="ECO:0000259" key="4">
    <source>
        <dbReference type="Pfam" id="PF13800"/>
    </source>
</evidence>
<feature type="transmembrane region" description="Helical" evidence="1">
    <location>
        <begin position="78"/>
        <end position="101"/>
    </location>
</feature>
<dbReference type="InterPro" id="IPR025672">
    <property type="entry name" value="Sigma_reg_C_dom"/>
</dbReference>
<evidence type="ECO:0000259" key="2">
    <source>
        <dbReference type="Pfam" id="PF13490"/>
    </source>
</evidence>
<evidence type="ECO:0000256" key="1">
    <source>
        <dbReference type="SAM" id="Phobius"/>
    </source>
</evidence>
<evidence type="ECO:0000313" key="5">
    <source>
        <dbReference type="EMBL" id="SCC01412.1"/>
    </source>
</evidence>
<name>A0A1C4B3Z9_BACTU</name>
<dbReference type="Pfam" id="PF13490">
    <property type="entry name" value="zf-HC2"/>
    <property type="match status" value="1"/>
</dbReference>
<dbReference type="Proteomes" id="UP000195991">
    <property type="component" value="Unassembled WGS sequence"/>
</dbReference>
<dbReference type="EMBL" id="FMBI01000024">
    <property type="protein sequence ID" value="SCC01412.1"/>
    <property type="molecule type" value="Genomic_DNA"/>
</dbReference>
<feature type="domain" description="Sigma factor regulator C-terminal" evidence="3">
    <location>
        <begin position="208"/>
        <end position="366"/>
    </location>
</feature>
<protein>
    <recommendedName>
        <fullName evidence="7">Sigma-M negative effector</fullName>
    </recommendedName>
</protein>
<sequence length="375" mass="43258">MIWMGCTEFKKLWEKYENGTLTHDEQEELESHIETCEECEAYLDESLSKSEPIKKRLPPQNLKVPFWKIKWKQRWQTVSFVLAVCIAIYFVGHFSSSFYFYNMKKLTEVDEIPALTLEATMPNSHSAGGSTKIKPFLRTESEMNLFKTVGKKEFPIGTVTTRSFLSSVTVTNQPLANRAYSKKLSFVHPKIKEEASLKESSKKVWDTLGKTHEGTVAEIAISFDKAYTLQEVESILYSAFEAQEMPPTPLWYALDTGQERIDEEDFILHGGEIIGFSEHINLPNNEAIRPKTKEDEVIEMMRILSEHKKTVSKTTWTSEKELNLDKRYQYVKDNGVKVYGIVITGPSKELLKLQNSPHVRYATLGDIEVWNWFDQ</sequence>
<evidence type="ECO:0000313" key="6">
    <source>
        <dbReference type="Proteomes" id="UP000195991"/>
    </source>
</evidence>
<keyword evidence="1" id="KW-1133">Transmembrane helix</keyword>
<evidence type="ECO:0000259" key="3">
    <source>
        <dbReference type="Pfam" id="PF13791"/>
    </source>
</evidence>
<accession>A0A1C4B3Z9</accession>
<proteinExistence type="predicted"/>
<dbReference type="AlphaFoldDB" id="A0A1C4B3Z9"/>
<evidence type="ECO:0008006" key="7">
    <source>
        <dbReference type="Google" id="ProtNLM"/>
    </source>
</evidence>
<feature type="domain" description="Putative zinc-finger" evidence="2">
    <location>
        <begin position="6"/>
        <end position="39"/>
    </location>
</feature>
<organism evidence="5 6">
    <name type="scientific">Bacillus thuringiensis</name>
    <dbReference type="NCBI Taxonomy" id="1428"/>
    <lineage>
        <taxon>Bacteria</taxon>
        <taxon>Bacillati</taxon>
        <taxon>Bacillota</taxon>
        <taxon>Bacilli</taxon>
        <taxon>Bacillales</taxon>
        <taxon>Bacillaceae</taxon>
        <taxon>Bacillus</taxon>
        <taxon>Bacillus cereus group</taxon>
    </lineage>
</organism>
<dbReference type="InterPro" id="IPR027383">
    <property type="entry name" value="Znf_put"/>
</dbReference>
<dbReference type="InterPro" id="IPR029101">
    <property type="entry name" value="Sigma_reg_N"/>
</dbReference>
<dbReference type="Pfam" id="PF13800">
    <property type="entry name" value="Sigma_reg_N"/>
    <property type="match status" value="1"/>
</dbReference>
<dbReference type="Pfam" id="PF13791">
    <property type="entry name" value="Sigma_reg_C"/>
    <property type="match status" value="1"/>
</dbReference>
<feature type="domain" description="Sigma factor regulator N-terminal" evidence="4">
    <location>
        <begin position="68"/>
        <end position="153"/>
    </location>
</feature>
<keyword evidence="1" id="KW-0472">Membrane</keyword>
<reference evidence="5 6" key="1">
    <citation type="submission" date="2016-08" db="EMBL/GenBank/DDBJ databases">
        <authorList>
            <person name="Seilhamer J.J."/>
        </authorList>
    </citation>
    <scope>NUCLEOTIDE SEQUENCE [LARGE SCALE GENOMIC DNA]</scope>
    <source>
        <strain evidence="5 6">IEBC_T61001</strain>
    </source>
</reference>
<gene>
    <name evidence="5" type="ORF">BTT61001_01071</name>
</gene>
<keyword evidence="1" id="KW-0812">Transmembrane</keyword>